<protein>
    <submittedName>
        <fullName evidence="2">ABC superfamily ATP binding cassette transporter, membrane protein</fullName>
    </submittedName>
</protein>
<organism evidence="2 3">
    <name type="scientific">Ligilactobacillus ruminis SPM0211</name>
    <dbReference type="NCBI Taxonomy" id="1040964"/>
    <lineage>
        <taxon>Bacteria</taxon>
        <taxon>Bacillati</taxon>
        <taxon>Bacillota</taxon>
        <taxon>Bacilli</taxon>
        <taxon>Lactobacillales</taxon>
        <taxon>Lactobacillaceae</taxon>
        <taxon>Ligilactobacillus</taxon>
    </lineage>
</organism>
<proteinExistence type="predicted"/>
<evidence type="ECO:0000256" key="1">
    <source>
        <dbReference type="SAM" id="Phobius"/>
    </source>
</evidence>
<evidence type="ECO:0000313" key="3">
    <source>
        <dbReference type="Proteomes" id="UP000002971"/>
    </source>
</evidence>
<keyword evidence="1" id="KW-0472">Membrane</keyword>
<sequence length="105" mass="12287">MRITGPVFLFIDLRIFQGAWKIFMRELFEMSFEVVKASLPMFFSGLKLTLLYSFLGIAGSIVVGLYYRSNEYLLMLVVFYALILIPLILLLDWLERRVRYGTFGN</sequence>
<name>F7QZY7_9LACO</name>
<keyword evidence="1" id="KW-0812">Transmembrane</keyword>
<feature type="transmembrane region" description="Helical" evidence="1">
    <location>
        <begin position="45"/>
        <end position="67"/>
    </location>
</feature>
<dbReference type="AlphaFoldDB" id="F7QZY7"/>
<feature type="transmembrane region" description="Helical" evidence="1">
    <location>
        <begin position="73"/>
        <end position="94"/>
    </location>
</feature>
<gene>
    <name evidence="2" type="ORF">LRU_00995</name>
</gene>
<dbReference type="Proteomes" id="UP000002971">
    <property type="component" value="Unassembled WGS sequence"/>
</dbReference>
<reference evidence="2 3" key="1">
    <citation type="journal article" date="2011" name="J. Bacteriol.">
        <title>Genome Sequence of Lactobacillus ruminis SPM0211, Isolated from a Fecal Sample from a Healthy Korean.</title>
        <authorList>
            <person name="Lee S."/>
            <person name="Cho Y.J."/>
            <person name="Lee A.H."/>
            <person name="Chun J."/>
            <person name="Ha N.J."/>
            <person name="Ko G."/>
        </authorList>
    </citation>
    <scope>NUCLEOTIDE SEQUENCE [LARGE SCALE GENOMIC DNA]</scope>
    <source>
        <strain evidence="2 3">SPM0211</strain>
    </source>
</reference>
<dbReference type="EMBL" id="AFOJ01000004">
    <property type="protein sequence ID" value="EGM52551.1"/>
    <property type="molecule type" value="Genomic_DNA"/>
</dbReference>
<evidence type="ECO:0000313" key="2">
    <source>
        <dbReference type="EMBL" id="EGM52551.1"/>
    </source>
</evidence>
<keyword evidence="1" id="KW-1133">Transmembrane helix</keyword>
<accession>F7QZY7</accession>
<comment type="caution">
    <text evidence="2">The sequence shown here is derived from an EMBL/GenBank/DDBJ whole genome shotgun (WGS) entry which is preliminary data.</text>
</comment>